<dbReference type="CDD" id="cd01741">
    <property type="entry name" value="GATase1_1"/>
    <property type="match status" value="1"/>
</dbReference>
<evidence type="ECO:0000259" key="1">
    <source>
        <dbReference type="Pfam" id="PF00117"/>
    </source>
</evidence>
<dbReference type="PROSITE" id="PS51273">
    <property type="entry name" value="GATASE_TYPE_1"/>
    <property type="match status" value="1"/>
</dbReference>
<dbReference type="GO" id="GO:0005829">
    <property type="term" value="C:cytosol"/>
    <property type="evidence" value="ECO:0007669"/>
    <property type="project" value="TreeGrafter"/>
</dbReference>
<dbReference type="KEGG" id="nsm:JO391_05545"/>
<dbReference type="PANTHER" id="PTHR42695">
    <property type="entry name" value="GLUTAMINE AMIDOTRANSFERASE YLR126C-RELATED"/>
    <property type="match status" value="1"/>
</dbReference>
<dbReference type="AlphaFoldDB" id="A0A8G1EE72"/>
<gene>
    <name evidence="2" type="ORF">JO391_05545</name>
</gene>
<accession>A0A8G1EE72</accession>
<feature type="domain" description="Glutamine amidotransferase" evidence="1">
    <location>
        <begin position="23"/>
        <end position="180"/>
    </location>
</feature>
<keyword evidence="2" id="KW-0315">Glutamine amidotransferase</keyword>
<dbReference type="InterPro" id="IPR029062">
    <property type="entry name" value="Class_I_gatase-like"/>
</dbReference>
<proteinExistence type="predicted"/>
<organism evidence="2 3">
    <name type="scientific">Neotabrizicola shimadae</name>
    <dbReference type="NCBI Taxonomy" id="2807096"/>
    <lineage>
        <taxon>Bacteria</taxon>
        <taxon>Pseudomonadati</taxon>
        <taxon>Pseudomonadota</taxon>
        <taxon>Alphaproteobacteria</taxon>
        <taxon>Rhodobacterales</taxon>
        <taxon>Paracoccaceae</taxon>
        <taxon>Neotabrizicola</taxon>
    </lineage>
</organism>
<name>A0A8G1EE72_9RHOB</name>
<dbReference type="Proteomes" id="UP000826300">
    <property type="component" value="Chromosome"/>
</dbReference>
<dbReference type="InterPro" id="IPR017926">
    <property type="entry name" value="GATASE"/>
</dbReference>
<keyword evidence="3" id="KW-1185">Reference proteome</keyword>
<dbReference type="InterPro" id="IPR044992">
    <property type="entry name" value="ChyE-like"/>
</dbReference>
<evidence type="ECO:0000313" key="2">
    <source>
        <dbReference type="EMBL" id="QYZ70976.1"/>
    </source>
</evidence>
<dbReference type="RefSeq" id="WP_220663193.1">
    <property type="nucleotide sequence ID" value="NZ_CP069370.1"/>
</dbReference>
<evidence type="ECO:0000313" key="3">
    <source>
        <dbReference type="Proteomes" id="UP000826300"/>
    </source>
</evidence>
<dbReference type="SUPFAM" id="SSF52317">
    <property type="entry name" value="Class I glutamine amidotransferase-like"/>
    <property type="match status" value="1"/>
</dbReference>
<dbReference type="Pfam" id="PF00117">
    <property type="entry name" value="GATase"/>
    <property type="match status" value="1"/>
</dbReference>
<dbReference type="Gene3D" id="3.40.50.880">
    <property type="match status" value="1"/>
</dbReference>
<dbReference type="PANTHER" id="PTHR42695:SF5">
    <property type="entry name" value="GLUTAMINE AMIDOTRANSFERASE YLR126C-RELATED"/>
    <property type="match status" value="1"/>
</dbReference>
<protein>
    <submittedName>
        <fullName evidence="2">Type 1 glutamine amidotransferase</fullName>
    </submittedName>
</protein>
<sequence length="238" mass="25477">MRVAIVENTTVTHHGQVGVALHEAGAVIDIWRPRAGQPIPEDFDGADAVVVFGGEQSALDDGLHPYLAPLATAMRRASEEGKAVLGICLGSQLLARAFGAENRLGVAKEFGWCGVTLTEAGRQDAVLGGLEAEFPIFQWHSDTFTLPPGATQLATSPVAPVQAFRMGRATYGTQFHFEASRAVVADWNRRFPDLLEEQEAGWLFRHADHEGSRGAKADAAGLAIARAWVALARDRALG</sequence>
<dbReference type="EMBL" id="CP069370">
    <property type="protein sequence ID" value="QYZ70976.1"/>
    <property type="molecule type" value="Genomic_DNA"/>
</dbReference>
<reference evidence="2" key="1">
    <citation type="submission" date="2021-02" db="EMBL/GenBank/DDBJ databases">
        <title>Rhodobacter shimadae sp. nov., an aerobic anoxygenic phototrophic bacterium isolated from a hot spring.</title>
        <authorList>
            <person name="Muramatsu S."/>
            <person name="Haruta S."/>
            <person name="Hirose S."/>
            <person name="Hanada S."/>
        </authorList>
    </citation>
    <scope>NUCLEOTIDE SEQUENCE</scope>
    <source>
        <strain evidence="2">N10</strain>
    </source>
</reference>